<dbReference type="Gene3D" id="1.10.600.10">
    <property type="entry name" value="Farnesyl Diphosphate Synthase"/>
    <property type="match status" value="1"/>
</dbReference>
<dbReference type="AlphaFoldDB" id="A0A9N8N9A2"/>
<dbReference type="InterPro" id="IPR008949">
    <property type="entry name" value="Isoprenoid_synthase_dom_sf"/>
</dbReference>
<name>A0A9N8N9A2_9BURK</name>
<accession>A0A9N8N9A2</accession>
<dbReference type="GO" id="GO:0051996">
    <property type="term" value="F:squalene synthase [NAD(P)H] activity"/>
    <property type="evidence" value="ECO:0007669"/>
    <property type="project" value="InterPro"/>
</dbReference>
<dbReference type="SUPFAM" id="SSF48576">
    <property type="entry name" value="Terpenoid synthases"/>
    <property type="match status" value="1"/>
</dbReference>
<dbReference type="EMBL" id="CAJNAS010000039">
    <property type="protein sequence ID" value="CAE6966130.1"/>
    <property type="molecule type" value="Genomic_DNA"/>
</dbReference>
<gene>
    <name evidence="1" type="ORF">R70211_07364</name>
</gene>
<comment type="caution">
    <text evidence="1">The sequence shown here is derived from an EMBL/GenBank/DDBJ whole genome shotgun (WGS) entry which is preliminary data.</text>
</comment>
<proteinExistence type="predicted"/>
<dbReference type="InterPro" id="IPR017827">
    <property type="entry name" value="HSQ_synthase_HpnC"/>
</dbReference>
<dbReference type="NCBIfam" id="TIGR03464">
    <property type="entry name" value="HpnC"/>
    <property type="match status" value="1"/>
</dbReference>
<dbReference type="InterPro" id="IPR002060">
    <property type="entry name" value="Squ/phyt_synthse"/>
</dbReference>
<dbReference type="CDD" id="cd00683">
    <property type="entry name" value="Trans_IPPS_HH"/>
    <property type="match status" value="1"/>
</dbReference>
<dbReference type="GO" id="GO:0016114">
    <property type="term" value="P:terpenoid biosynthetic process"/>
    <property type="evidence" value="ECO:0007669"/>
    <property type="project" value="UniProtKB-ARBA"/>
</dbReference>
<organism evidence="1 2">
    <name type="scientific">Paraburkholderia domus</name>
    <dbReference type="NCBI Taxonomy" id="2793075"/>
    <lineage>
        <taxon>Bacteria</taxon>
        <taxon>Pseudomonadati</taxon>
        <taxon>Pseudomonadota</taxon>
        <taxon>Betaproteobacteria</taxon>
        <taxon>Burkholderiales</taxon>
        <taxon>Burkholderiaceae</taxon>
        <taxon>Paraburkholderia</taxon>
    </lineage>
</organism>
<dbReference type="Pfam" id="PF00494">
    <property type="entry name" value="SQS_PSY"/>
    <property type="match status" value="1"/>
</dbReference>
<dbReference type="InterPro" id="IPR033904">
    <property type="entry name" value="Trans_IPPS_HH"/>
</dbReference>
<reference evidence="1" key="1">
    <citation type="submission" date="2021-02" db="EMBL/GenBank/DDBJ databases">
        <authorList>
            <person name="Vanwijnsberghe S."/>
        </authorList>
    </citation>
    <scope>NUCLEOTIDE SEQUENCE</scope>
    <source>
        <strain evidence="1">R-70211</strain>
    </source>
</reference>
<dbReference type="Proteomes" id="UP000675121">
    <property type="component" value="Unassembled WGS sequence"/>
</dbReference>
<sequence length="403" mass="43989">MTRINWRTPTDAGFEEVGNYDFIAATIYLVDVLSPGAEPVQQNQTRILTLSGGLCFGAPAKVLGCRCSTYSVSGAASVARAATIAHCVGLAEPLNYVVLRRTFAAALQKGFEARWMDVDQYENFPVASVLLPKALRAPIGIIYQVVRTAADIADEGDWSPAERHARLADFRAGLDAVAERRAAPVHPLLFGKLASVVAQYKLPLAPFYDLLHACGQDIDTSRYADRAALLDYCRHSASPIGHLMLHLVGAATPENLADADAICTASQLISFWQDVAADWKKDRLYLPLADLRRFNVTEAQIARGIVDDAWTKLMAYEIAFVRATLVRGAPLALRIPGRLGVELCGAIHGGLRILERIEKAGYDVFRERPVLNTFDWCVVAVRTVVMRLSRRVGVQAGSLEGNA</sequence>
<evidence type="ECO:0000313" key="2">
    <source>
        <dbReference type="Proteomes" id="UP000675121"/>
    </source>
</evidence>
<dbReference type="PANTHER" id="PTHR31480">
    <property type="entry name" value="BIFUNCTIONAL LYCOPENE CYCLASE/PHYTOENE SYNTHASE"/>
    <property type="match status" value="1"/>
</dbReference>
<dbReference type="GO" id="GO:0004311">
    <property type="term" value="F:geranylgeranyl diphosphate synthase activity"/>
    <property type="evidence" value="ECO:0007669"/>
    <property type="project" value="InterPro"/>
</dbReference>
<evidence type="ECO:0000313" key="1">
    <source>
        <dbReference type="EMBL" id="CAE6966130.1"/>
    </source>
</evidence>
<protein>
    <recommendedName>
        <fullName evidence="3">Squalene synthase HpnC</fullName>
    </recommendedName>
</protein>
<evidence type="ECO:0008006" key="3">
    <source>
        <dbReference type="Google" id="ProtNLM"/>
    </source>
</evidence>
<keyword evidence="2" id="KW-1185">Reference proteome</keyword>